<feature type="region of interest" description="Disordered" evidence="2">
    <location>
        <begin position="109"/>
        <end position="178"/>
    </location>
</feature>
<dbReference type="Gene3D" id="1.25.10.10">
    <property type="entry name" value="Leucine-rich Repeat Variant"/>
    <property type="match status" value="1"/>
</dbReference>
<evidence type="ECO:0000313" key="4">
    <source>
        <dbReference type="WBParaSite" id="nRc.2.0.1.t06079-RA"/>
    </source>
</evidence>
<dbReference type="GO" id="GO:0005634">
    <property type="term" value="C:nucleus"/>
    <property type="evidence" value="ECO:0007669"/>
    <property type="project" value="TreeGrafter"/>
</dbReference>
<dbReference type="Proteomes" id="UP000887565">
    <property type="component" value="Unplaced"/>
</dbReference>
<feature type="compositionally biased region" description="Low complexity" evidence="2">
    <location>
        <begin position="154"/>
        <end position="169"/>
    </location>
</feature>
<dbReference type="InterPro" id="IPR011989">
    <property type="entry name" value="ARM-like"/>
</dbReference>
<evidence type="ECO:0000313" key="3">
    <source>
        <dbReference type="Proteomes" id="UP000887565"/>
    </source>
</evidence>
<accession>A0A915HW02</accession>
<keyword evidence="1" id="KW-0677">Repeat</keyword>
<protein>
    <submittedName>
        <fullName evidence="4">Uncharacterized protein</fullName>
    </submittedName>
</protein>
<dbReference type="GO" id="GO:0005737">
    <property type="term" value="C:cytoplasm"/>
    <property type="evidence" value="ECO:0007669"/>
    <property type="project" value="TreeGrafter"/>
</dbReference>
<organism evidence="3 4">
    <name type="scientific">Romanomermis culicivorax</name>
    <name type="common">Nematode worm</name>
    <dbReference type="NCBI Taxonomy" id="13658"/>
    <lineage>
        <taxon>Eukaryota</taxon>
        <taxon>Metazoa</taxon>
        <taxon>Ecdysozoa</taxon>
        <taxon>Nematoda</taxon>
        <taxon>Enoplea</taxon>
        <taxon>Dorylaimia</taxon>
        <taxon>Mermithida</taxon>
        <taxon>Mermithoidea</taxon>
        <taxon>Mermithidae</taxon>
        <taxon>Romanomermis</taxon>
    </lineage>
</organism>
<dbReference type="GO" id="GO:0098609">
    <property type="term" value="P:cell-cell adhesion"/>
    <property type="evidence" value="ECO:0007669"/>
    <property type="project" value="InterPro"/>
</dbReference>
<evidence type="ECO:0000256" key="2">
    <source>
        <dbReference type="SAM" id="MobiDB-lite"/>
    </source>
</evidence>
<evidence type="ECO:0000256" key="1">
    <source>
        <dbReference type="ARBA" id="ARBA00022737"/>
    </source>
</evidence>
<keyword evidence="3" id="KW-1185">Reference proteome</keyword>
<sequence>MDELIKKLPFFASKTTMTTTTTAISEDTVAAILSVIYVTVVKSVEFAKSVLEKGGVQKLIDLSNEGQYSARVIKYASQILFCLWQHRELHDLYKKHGFKEEHFANRATKSGKIETLGRPVSNQGHENKHHQSYTSLVRPDWSEPNGKPSRDSINGGSDANSSRSSASTNDKSDQQKRQTATYNEVTYAQIHKNTANGTSKNKICVAPAVISGAPAGDSWV</sequence>
<dbReference type="PANTHER" id="PTHR10372">
    <property type="entry name" value="PLAKOPHILLIN-RELATED"/>
    <property type="match status" value="1"/>
</dbReference>
<dbReference type="GO" id="GO:0005886">
    <property type="term" value="C:plasma membrane"/>
    <property type="evidence" value="ECO:0007669"/>
    <property type="project" value="TreeGrafter"/>
</dbReference>
<reference evidence="4" key="1">
    <citation type="submission" date="2022-11" db="UniProtKB">
        <authorList>
            <consortium name="WormBaseParasite"/>
        </authorList>
    </citation>
    <scope>IDENTIFICATION</scope>
</reference>
<name>A0A915HW02_ROMCU</name>
<dbReference type="InterPro" id="IPR028435">
    <property type="entry name" value="Plakophilin/d_Catenin"/>
</dbReference>
<dbReference type="GO" id="GO:0005912">
    <property type="term" value="C:adherens junction"/>
    <property type="evidence" value="ECO:0007669"/>
    <property type="project" value="TreeGrafter"/>
</dbReference>
<dbReference type="InterPro" id="IPR016024">
    <property type="entry name" value="ARM-type_fold"/>
</dbReference>
<dbReference type="AlphaFoldDB" id="A0A915HW02"/>
<dbReference type="WBParaSite" id="nRc.2.0.1.t06079-RA">
    <property type="protein sequence ID" value="nRc.2.0.1.t06079-RA"/>
    <property type="gene ID" value="nRc.2.0.1.g06079"/>
</dbReference>
<dbReference type="PANTHER" id="PTHR10372:SF27">
    <property type="entry name" value="ADHERENS JUNCTION PROTEIN P120"/>
    <property type="match status" value="1"/>
</dbReference>
<proteinExistence type="predicted"/>
<dbReference type="SUPFAM" id="SSF48371">
    <property type="entry name" value="ARM repeat"/>
    <property type="match status" value="1"/>
</dbReference>